<feature type="chain" id="PRO_5040965272" description="DUF7735 domain-containing protein" evidence="2">
    <location>
        <begin position="17"/>
        <end position="204"/>
    </location>
</feature>
<feature type="compositionally biased region" description="Low complexity" evidence="1">
    <location>
        <begin position="159"/>
        <end position="177"/>
    </location>
</feature>
<feature type="region of interest" description="Disordered" evidence="1">
    <location>
        <begin position="136"/>
        <end position="181"/>
    </location>
</feature>
<protein>
    <recommendedName>
        <fullName evidence="3">DUF7735 domain-containing protein</fullName>
    </recommendedName>
</protein>
<dbReference type="Proteomes" id="UP001152049">
    <property type="component" value="Unassembled WGS sequence"/>
</dbReference>
<feature type="signal peptide" evidence="2">
    <location>
        <begin position="1"/>
        <end position="16"/>
    </location>
</feature>
<feature type="domain" description="DUF7735" evidence="3">
    <location>
        <begin position="67"/>
        <end position="117"/>
    </location>
</feature>
<dbReference type="AlphaFoldDB" id="A0A9W8RWB3"/>
<keyword evidence="5" id="KW-1185">Reference proteome</keyword>
<evidence type="ECO:0000256" key="1">
    <source>
        <dbReference type="SAM" id="MobiDB-lite"/>
    </source>
</evidence>
<comment type="caution">
    <text evidence="4">The sequence shown here is derived from an EMBL/GenBank/DDBJ whole genome shotgun (WGS) entry which is preliminary data.</text>
</comment>
<dbReference type="InterPro" id="IPR056637">
    <property type="entry name" value="DUF7735"/>
</dbReference>
<evidence type="ECO:0000313" key="5">
    <source>
        <dbReference type="Proteomes" id="UP001152049"/>
    </source>
</evidence>
<proteinExistence type="predicted"/>
<evidence type="ECO:0000256" key="2">
    <source>
        <dbReference type="SAM" id="SignalP"/>
    </source>
</evidence>
<evidence type="ECO:0000313" key="4">
    <source>
        <dbReference type="EMBL" id="KAJ4256790.1"/>
    </source>
</evidence>
<gene>
    <name evidence="4" type="ORF">NW762_008886</name>
</gene>
<dbReference type="EMBL" id="JAOQAZ010000018">
    <property type="protein sequence ID" value="KAJ4256790.1"/>
    <property type="molecule type" value="Genomic_DNA"/>
</dbReference>
<sequence>MQSIILATLLASAVSANSFMAHPLMQRDLLQPRATDAASAAGLSGECQSALLDIYKTIPTPAPKIVKDLTDNPQTDPCSFSVPASLSKDYSSYSSEIVSWYSKNEGEISSALKECPELSQYATAVPVCSTAAEAGAKKAGGDATTTADKPEKTSTGSDSESTGAASTPTPTDSSSPAVNTNGAAREGGMIYAAAAVAGIVVAAL</sequence>
<organism evidence="4 5">
    <name type="scientific">Fusarium torreyae</name>
    <dbReference type="NCBI Taxonomy" id="1237075"/>
    <lineage>
        <taxon>Eukaryota</taxon>
        <taxon>Fungi</taxon>
        <taxon>Dikarya</taxon>
        <taxon>Ascomycota</taxon>
        <taxon>Pezizomycotina</taxon>
        <taxon>Sordariomycetes</taxon>
        <taxon>Hypocreomycetidae</taxon>
        <taxon>Hypocreales</taxon>
        <taxon>Nectriaceae</taxon>
        <taxon>Fusarium</taxon>
    </lineage>
</organism>
<keyword evidence="2" id="KW-0732">Signal</keyword>
<accession>A0A9W8RWB3</accession>
<dbReference type="Pfam" id="PF24870">
    <property type="entry name" value="DUF7735"/>
    <property type="match status" value="1"/>
</dbReference>
<evidence type="ECO:0000259" key="3">
    <source>
        <dbReference type="Pfam" id="PF24870"/>
    </source>
</evidence>
<reference evidence="4" key="1">
    <citation type="submission" date="2022-09" db="EMBL/GenBank/DDBJ databases">
        <title>Fusarium specimens isolated from Avocado Roots.</title>
        <authorList>
            <person name="Stajich J."/>
            <person name="Roper C."/>
            <person name="Heimlech-Rivalta G."/>
        </authorList>
    </citation>
    <scope>NUCLEOTIDE SEQUENCE</scope>
    <source>
        <strain evidence="4">CF00136</strain>
    </source>
</reference>
<name>A0A9W8RWB3_9HYPO</name>
<dbReference type="OrthoDB" id="3561078at2759"/>